<dbReference type="InterPro" id="IPR005252">
    <property type="entry name" value="CoaBC"/>
</dbReference>
<dbReference type="NCBIfam" id="TIGR00521">
    <property type="entry name" value="coaBC_dfp"/>
    <property type="match status" value="1"/>
</dbReference>
<organism evidence="7 8">
    <name type="scientific">Marinagarivorans cellulosilyticus</name>
    <dbReference type="NCBI Taxonomy" id="2721545"/>
    <lineage>
        <taxon>Bacteria</taxon>
        <taxon>Pseudomonadati</taxon>
        <taxon>Pseudomonadota</taxon>
        <taxon>Gammaproteobacteria</taxon>
        <taxon>Cellvibrionales</taxon>
        <taxon>Cellvibrionaceae</taxon>
        <taxon>Marinagarivorans</taxon>
    </lineage>
</organism>
<feature type="region of interest" description="Phosphopantothenoylcysteine decarboxylase" evidence="3">
    <location>
        <begin position="1"/>
        <end position="200"/>
    </location>
</feature>
<dbReference type="GO" id="GO:0071513">
    <property type="term" value="C:phosphopantothenoylcysteine decarboxylase complex"/>
    <property type="evidence" value="ECO:0007669"/>
    <property type="project" value="TreeGrafter"/>
</dbReference>
<comment type="function">
    <text evidence="3">Catalyzes two sequential steps in the biosynthesis of coenzyme A. In the first step cysteine is conjugated to 4'-phosphopantothenate to form 4-phosphopantothenoylcysteine. In the second step the latter compound is decarboxylated to form 4'-phosphopantotheine.</text>
</comment>
<dbReference type="InterPro" id="IPR007085">
    <property type="entry name" value="DNA/pantothenate-metab_flavo_C"/>
</dbReference>
<evidence type="ECO:0000313" key="7">
    <source>
        <dbReference type="EMBL" id="BCD96437.1"/>
    </source>
</evidence>
<dbReference type="Gene3D" id="3.40.50.10300">
    <property type="entry name" value="CoaB-like"/>
    <property type="match status" value="1"/>
</dbReference>
<keyword evidence="2 3" id="KW-0456">Lyase</keyword>
<dbReference type="AlphaFoldDB" id="A0AAN2BIZ5"/>
<dbReference type="InterPro" id="IPR035929">
    <property type="entry name" value="CoaB-like_sf"/>
</dbReference>
<comment type="cofactor">
    <cofactor evidence="3">
        <name>Mg(2+)</name>
        <dbReference type="ChEBI" id="CHEBI:18420"/>
    </cofactor>
</comment>
<comment type="catalytic activity">
    <reaction evidence="3 4">
        <text>(R)-4'-phosphopantothenate + L-cysteine + CTP = N-[(R)-4-phosphopantothenoyl]-L-cysteine + CMP + diphosphate + H(+)</text>
        <dbReference type="Rhea" id="RHEA:19397"/>
        <dbReference type="ChEBI" id="CHEBI:10986"/>
        <dbReference type="ChEBI" id="CHEBI:15378"/>
        <dbReference type="ChEBI" id="CHEBI:33019"/>
        <dbReference type="ChEBI" id="CHEBI:35235"/>
        <dbReference type="ChEBI" id="CHEBI:37563"/>
        <dbReference type="ChEBI" id="CHEBI:59458"/>
        <dbReference type="ChEBI" id="CHEBI:60377"/>
        <dbReference type="EC" id="6.3.2.5"/>
    </reaction>
</comment>
<evidence type="ECO:0000259" key="6">
    <source>
        <dbReference type="Pfam" id="PF04127"/>
    </source>
</evidence>
<comment type="catalytic activity">
    <reaction evidence="3 4">
        <text>N-[(R)-4-phosphopantothenoyl]-L-cysteine + H(+) = (R)-4'-phosphopantetheine + CO2</text>
        <dbReference type="Rhea" id="RHEA:16793"/>
        <dbReference type="ChEBI" id="CHEBI:15378"/>
        <dbReference type="ChEBI" id="CHEBI:16526"/>
        <dbReference type="ChEBI" id="CHEBI:59458"/>
        <dbReference type="ChEBI" id="CHEBI:61723"/>
        <dbReference type="EC" id="4.1.1.36"/>
    </reaction>
</comment>
<reference evidence="7 8" key="1">
    <citation type="journal article" date="2022" name="IScience">
        <title>An ultrasensitive nanofiber-based assay for enzymatic hydrolysis and deep-sea microbial degradation of cellulose.</title>
        <authorList>
            <person name="Tsudome M."/>
            <person name="Tachioka M."/>
            <person name="Miyazaki M."/>
            <person name="Uchimura K."/>
            <person name="Tsuda M."/>
            <person name="Takaki Y."/>
            <person name="Deguchi S."/>
        </authorList>
    </citation>
    <scope>NUCLEOTIDE SEQUENCE [LARGE SCALE GENOMIC DNA]</scope>
    <source>
        <strain evidence="7 8">GE09</strain>
    </source>
</reference>
<comment type="cofactor">
    <cofactor evidence="3">
        <name>FMN</name>
        <dbReference type="ChEBI" id="CHEBI:58210"/>
    </cofactor>
    <text evidence="3">Binds 1 FMN per subunit.</text>
</comment>
<evidence type="ECO:0000256" key="1">
    <source>
        <dbReference type="ARBA" id="ARBA00022793"/>
    </source>
</evidence>
<keyword evidence="3 4" id="KW-0288">FMN</keyword>
<keyword evidence="3" id="KW-0460">Magnesium</keyword>
<feature type="binding site" evidence="3">
    <location>
        <position position="299"/>
    </location>
    <ligand>
        <name>CTP</name>
        <dbReference type="ChEBI" id="CHEBI:37563"/>
    </ligand>
</feature>
<dbReference type="GO" id="GO:0015937">
    <property type="term" value="P:coenzyme A biosynthetic process"/>
    <property type="evidence" value="ECO:0007669"/>
    <property type="project" value="UniProtKB-UniRule"/>
</dbReference>
<feature type="region of interest" description="Phosphopantothenate--cysteine ligase" evidence="3">
    <location>
        <begin position="201"/>
        <end position="423"/>
    </location>
</feature>
<dbReference type="HAMAP" id="MF_02225">
    <property type="entry name" value="CoaBC"/>
    <property type="match status" value="1"/>
</dbReference>
<dbReference type="GO" id="GO:0010181">
    <property type="term" value="F:FMN binding"/>
    <property type="evidence" value="ECO:0007669"/>
    <property type="project" value="UniProtKB-UniRule"/>
</dbReference>
<sequence>MSNLHNKNILLGITGGIAAYKCAELTRLLKKQGANIQVVMTPAAEAFVTPMTLQAVSGNPVRTHLLDTTAEAGMGHIELARWADLILIAPATADCIARLAHGFANDLLTTVCLATKAPIALAPAMNQAMWSNLVTQANVAKIALYPHFVIWGPGEGEQACGDTGVGRMLEPNEITQHAIELITEQEQLPQTQPKALHGKRIVITAGPTREAIDPVRYLSNESSGKMGYALAQAALNAGAQVTLISGPTQLLPPAGATVTHVISALEMHAASLEAAKDADIFIGAAAVADFRPSQYAAQKIKKGTEQHMHIALTKNPDIIADVAKLTPRPWLVGFAAETRDLIGYATQKLQRKKLDMIIANDVSDKNIGFNSDSNAVTVLSQKAQSTEVSSITLAVDTKDKIAEQLLKVIAKASQNEPLISTSL</sequence>
<dbReference type="Pfam" id="PF02441">
    <property type="entry name" value="Flavoprotein"/>
    <property type="match status" value="1"/>
</dbReference>
<comment type="similarity">
    <text evidence="3 4">In the C-terminal section; belongs to the PPC synthetase family.</text>
</comment>
<feature type="binding site" evidence="3">
    <location>
        <position position="334"/>
    </location>
    <ligand>
        <name>CTP</name>
        <dbReference type="ChEBI" id="CHEBI:37563"/>
    </ligand>
</feature>
<comment type="pathway">
    <text evidence="3 4">Cofactor biosynthesis; coenzyme A biosynthesis; CoA from (R)-pantothenate: step 3/5.</text>
</comment>
<dbReference type="InterPro" id="IPR036551">
    <property type="entry name" value="Flavin_trans-like"/>
</dbReference>
<keyword evidence="3 4" id="KW-0436">Ligase</keyword>
<evidence type="ECO:0000256" key="2">
    <source>
        <dbReference type="ARBA" id="ARBA00023239"/>
    </source>
</evidence>
<dbReference type="SUPFAM" id="SSF102645">
    <property type="entry name" value="CoaB-like"/>
    <property type="match status" value="1"/>
</dbReference>
<dbReference type="Proteomes" id="UP001320119">
    <property type="component" value="Chromosome"/>
</dbReference>
<keyword evidence="1 3" id="KW-0210">Decarboxylase</keyword>
<dbReference type="GO" id="GO:0046872">
    <property type="term" value="F:metal ion binding"/>
    <property type="evidence" value="ECO:0007669"/>
    <property type="project" value="UniProtKB-KW"/>
</dbReference>
<feature type="domain" description="Flavoprotein" evidence="5">
    <location>
        <begin position="7"/>
        <end position="179"/>
    </location>
</feature>
<accession>A0AAN2BIZ5</accession>
<comment type="similarity">
    <text evidence="3 4">In the N-terminal section; belongs to the HFCD (homo-oligomeric flavin containing Cys decarboxylase) superfamily.</text>
</comment>
<dbReference type="EC" id="4.1.1.36" evidence="3"/>
<feature type="binding site" evidence="3">
    <location>
        <position position="348"/>
    </location>
    <ligand>
        <name>CTP</name>
        <dbReference type="ChEBI" id="CHEBI:37563"/>
    </ligand>
</feature>
<keyword evidence="3" id="KW-0479">Metal-binding</keyword>
<feature type="binding site" evidence="3">
    <location>
        <begin position="316"/>
        <end position="319"/>
    </location>
    <ligand>
        <name>CTP</name>
        <dbReference type="ChEBI" id="CHEBI:37563"/>
    </ligand>
</feature>
<proteinExistence type="inferred from homology"/>
<feature type="binding site" evidence="3">
    <location>
        <position position="289"/>
    </location>
    <ligand>
        <name>CTP</name>
        <dbReference type="ChEBI" id="CHEBI:37563"/>
    </ligand>
</feature>
<evidence type="ECO:0000256" key="3">
    <source>
        <dbReference type="HAMAP-Rule" id="MF_02225"/>
    </source>
</evidence>
<feature type="active site" description="Proton donor" evidence="3">
    <location>
        <position position="160"/>
    </location>
</feature>
<name>A0AAN2BIZ5_9GAMM</name>
<evidence type="ECO:0000313" key="8">
    <source>
        <dbReference type="Proteomes" id="UP001320119"/>
    </source>
</evidence>
<dbReference type="GO" id="GO:0015941">
    <property type="term" value="P:pantothenate catabolic process"/>
    <property type="evidence" value="ECO:0007669"/>
    <property type="project" value="InterPro"/>
</dbReference>
<dbReference type="Pfam" id="PF04127">
    <property type="entry name" value="DFP"/>
    <property type="match status" value="1"/>
</dbReference>
<dbReference type="GO" id="GO:0004633">
    <property type="term" value="F:phosphopantothenoylcysteine decarboxylase activity"/>
    <property type="evidence" value="ECO:0007669"/>
    <property type="project" value="UniProtKB-UniRule"/>
</dbReference>
<dbReference type="KEGG" id="marq:MARGE09_P0637"/>
<comment type="caution">
    <text evidence="3">Lacks conserved residue(s) required for the propagation of feature annotation.</text>
</comment>
<dbReference type="GO" id="GO:0004632">
    <property type="term" value="F:phosphopantothenate--cysteine ligase activity"/>
    <property type="evidence" value="ECO:0007669"/>
    <property type="project" value="UniProtKB-UniRule"/>
</dbReference>
<dbReference type="EMBL" id="AP023086">
    <property type="protein sequence ID" value="BCD96437.1"/>
    <property type="molecule type" value="Genomic_DNA"/>
</dbReference>
<evidence type="ECO:0000256" key="4">
    <source>
        <dbReference type="RuleBase" id="RU364078"/>
    </source>
</evidence>
<feature type="binding site" evidence="3">
    <location>
        <position position="352"/>
    </location>
    <ligand>
        <name>CTP</name>
        <dbReference type="ChEBI" id="CHEBI:37563"/>
    </ligand>
</feature>
<dbReference type="EC" id="6.3.2.5" evidence="3"/>
<dbReference type="SUPFAM" id="SSF52507">
    <property type="entry name" value="Homo-oligomeric flavin-containing Cys decarboxylases, HFCD"/>
    <property type="match status" value="1"/>
</dbReference>
<dbReference type="PANTHER" id="PTHR14359:SF6">
    <property type="entry name" value="PHOSPHOPANTOTHENOYLCYSTEINE DECARBOXYLASE"/>
    <property type="match status" value="1"/>
</dbReference>
<comment type="function">
    <text evidence="4">Catalyzes two steps in the biosynthesis of coenzyme A. In the first step cysteine is conjugated to 4'-phosphopantothenate to form 4-phosphopantothenoylcysteine, in the latter compound is decarboxylated to form 4'-phosphopantotheine.</text>
</comment>
<dbReference type="PANTHER" id="PTHR14359">
    <property type="entry name" value="HOMO-OLIGOMERIC FLAVIN CONTAINING CYS DECARBOXYLASE FAMILY"/>
    <property type="match status" value="1"/>
</dbReference>
<keyword evidence="3" id="KW-0511">Multifunctional enzyme</keyword>
<gene>
    <name evidence="3" type="primary">coaBC</name>
    <name evidence="7" type="ORF">MARGE09_P0637</name>
</gene>
<dbReference type="InterPro" id="IPR003382">
    <property type="entry name" value="Flavoprotein"/>
</dbReference>
<feature type="domain" description="DNA/pantothenate metabolism flavoprotein C-terminal" evidence="6">
    <location>
        <begin position="196"/>
        <end position="411"/>
    </location>
</feature>
<protein>
    <recommendedName>
        <fullName evidence="3">Coenzyme A biosynthesis bifunctional protein CoaBC</fullName>
    </recommendedName>
    <alternativeName>
        <fullName evidence="3">DNA/pantothenate metabolism flavoprotein</fullName>
    </alternativeName>
    <alternativeName>
        <fullName evidence="3">Phosphopantothenoylcysteine synthetase/decarboxylase</fullName>
        <shortName evidence="3">PPCS-PPCDC</shortName>
    </alternativeName>
    <domain>
        <recommendedName>
            <fullName evidence="3">Phosphopantothenoylcysteine decarboxylase</fullName>
            <shortName evidence="3">PPC decarboxylase</shortName>
            <shortName evidence="3">PPC-DC</shortName>
            <ecNumber evidence="3">4.1.1.36</ecNumber>
        </recommendedName>
        <alternativeName>
            <fullName evidence="3">CoaC</fullName>
        </alternativeName>
    </domain>
    <domain>
        <recommendedName>
            <fullName evidence="3">Phosphopantothenate--cysteine ligase</fullName>
            <ecNumber evidence="3">6.3.2.5</ecNumber>
        </recommendedName>
        <alternativeName>
            <fullName evidence="3">CoaB</fullName>
        </alternativeName>
        <alternativeName>
            <fullName evidence="3">Phosphopantothenoylcysteine synthetase</fullName>
            <shortName evidence="3">PPC synthetase</shortName>
            <shortName evidence="3">PPC-S</shortName>
        </alternativeName>
    </domain>
</protein>
<dbReference type="Gene3D" id="3.40.50.1950">
    <property type="entry name" value="Flavin prenyltransferase-like"/>
    <property type="match status" value="1"/>
</dbReference>
<dbReference type="RefSeq" id="WP_236985937.1">
    <property type="nucleotide sequence ID" value="NZ_AP023086.1"/>
</dbReference>
<keyword evidence="3 4" id="KW-0285">Flavoprotein</keyword>
<evidence type="ECO:0000259" key="5">
    <source>
        <dbReference type="Pfam" id="PF02441"/>
    </source>
</evidence>
<keyword evidence="8" id="KW-1185">Reference proteome</keyword>
<comment type="pathway">
    <text evidence="3 4">Cofactor biosynthesis; coenzyme A biosynthesis; CoA from (R)-pantothenate: step 2/5.</text>
</comment>